<dbReference type="EMBL" id="WAJR01000003">
    <property type="protein sequence ID" value="KAB1642011.1"/>
    <property type="molecule type" value="Genomic_DNA"/>
</dbReference>
<name>A0A6N6NT26_9ACTN</name>
<dbReference type="Proteomes" id="UP000468668">
    <property type="component" value="Unassembled WGS sequence"/>
</dbReference>
<dbReference type="Pfam" id="PF04024">
    <property type="entry name" value="PspC"/>
    <property type="match status" value="1"/>
</dbReference>
<comment type="caution">
    <text evidence="9">The sequence shown here is derived from an EMBL/GenBank/DDBJ whole genome shotgun (WGS) entry which is preliminary data.</text>
</comment>
<dbReference type="PANTHER" id="PTHR33885">
    <property type="entry name" value="PHAGE SHOCK PROTEIN C"/>
    <property type="match status" value="1"/>
</dbReference>
<evidence type="ECO:0000313" key="10">
    <source>
        <dbReference type="Proteomes" id="UP000468668"/>
    </source>
</evidence>
<keyword evidence="5 7" id="KW-0472">Membrane</keyword>
<feature type="region of interest" description="Disordered" evidence="6">
    <location>
        <begin position="73"/>
        <end position="112"/>
    </location>
</feature>
<protein>
    <submittedName>
        <fullName evidence="9">PspC domain-containing protein</fullName>
    </submittedName>
</protein>
<evidence type="ECO:0000256" key="4">
    <source>
        <dbReference type="ARBA" id="ARBA00022989"/>
    </source>
</evidence>
<reference evidence="9 10" key="1">
    <citation type="submission" date="2019-09" db="EMBL/GenBank/DDBJ databases">
        <title>Whole genome shotgun sequencing (WGS) of Ellagibacter isourolithinifaciens DSM 104140(T) and Adlercreutzia muris DSM 29508(T).</title>
        <authorList>
            <person name="Stoll D.A."/>
            <person name="Danylec N."/>
            <person name="Huch M."/>
        </authorList>
    </citation>
    <scope>NUCLEOTIDE SEQUENCE [LARGE SCALE GENOMIC DNA]</scope>
    <source>
        <strain evidence="9 10">DSM 104140</strain>
    </source>
</reference>
<keyword evidence="4 7" id="KW-1133">Transmembrane helix</keyword>
<keyword evidence="10" id="KW-1185">Reference proteome</keyword>
<evidence type="ECO:0000256" key="2">
    <source>
        <dbReference type="ARBA" id="ARBA00022475"/>
    </source>
</evidence>
<comment type="subcellular location">
    <subcellularLocation>
        <location evidence="1">Cell membrane</location>
        <topology evidence="1">Single-pass membrane protein</topology>
    </subcellularLocation>
</comment>
<organism evidence="9 10">
    <name type="scientific">Ellagibacter isourolithinifaciens</name>
    <dbReference type="NCBI Taxonomy" id="2137581"/>
    <lineage>
        <taxon>Bacteria</taxon>
        <taxon>Bacillati</taxon>
        <taxon>Actinomycetota</taxon>
        <taxon>Coriobacteriia</taxon>
        <taxon>Eggerthellales</taxon>
        <taxon>Eggerthellaceae</taxon>
        <taxon>Ellagibacter</taxon>
    </lineage>
</organism>
<dbReference type="InterPro" id="IPR052027">
    <property type="entry name" value="PspC"/>
</dbReference>
<dbReference type="PANTHER" id="PTHR33885:SF3">
    <property type="entry name" value="PHAGE SHOCK PROTEIN C"/>
    <property type="match status" value="1"/>
</dbReference>
<gene>
    <name evidence="9" type="ORF">F8C90_02195</name>
</gene>
<dbReference type="GO" id="GO:0005886">
    <property type="term" value="C:plasma membrane"/>
    <property type="evidence" value="ECO:0007669"/>
    <property type="project" value="UniProtKB-SubCell"/>
</dbReference>
<evidence type="ECO:0000256" key="1">
    <source>
        <dbReference type="ARBA" id="ARBA00004162"/>
    </source>
</evidence>
<accession>A0A6N6NT26</accession>
<dbReference type="AlphaFoldDB" id="A0A6N6NT26"/>
<keyword evidence="2" id="KW-1003">Cell membrane</keyword>
<evidence type="ECO:0000256" key="6">
    <source>
        <dbReference type="SAM" id="MobiDB-lite"/>
    </source>
</evidence>
<evidence type="ECO:0000256" key="7">
    <source>
        <dbReference type="SAM" id="Phobius"/>
    </source>
</evidence>
<evidence type="ECO:0000259" key="8">
    <source>
        <dbReference type="Pfam" id="PF04024"/>
    </source>
</evidence>
<feature type="domain" description="Phage shock protein PspC N-terminal" evidence="8">
    <location>
        <begin position="4"/>
        <end position="60"/>
    </location>
</feature>
<dbReference type="OrthoDB" id="7359894at2"/>
<evidence type="ECO:0000256" key="5">
    <source>
        <dbReference type="ARBA" id="ARBA00023136"/>
    </source>
</evidence>
<feature type="transmembrane region" description="Helical" evidence="7">
    <location>
        <begin position="30"/>
        <end position="58"/>
    </location>
</feature>
<sequence>MVGRKLTRDANARLGGVCAGVARYFGIDPIVARILVVAGTLLTGGLLVVAYVALIFVLPKSSVSGDVFDVRPESASSEKYGPIDCSAPSSESERQTYVGVGHLPPKPPRSFR</sequence>
<evidence type="ECO:0000256" key="3">
    <source>
        <dbReference type="ARBA" id="ARBA00022692"/>
    </source>
</evidence>
<keyword evidence="3 7" id="KW-0812">Transmembrane</keyword>
<dbReference type="RefSeq" id="WP_158048820.1">
    <property type="nucleotide sequence ID" value="NZ_DBEYOF010000010.1"/>
</dbReference>
<evidence type="ECO:0000313" key="9">
    <source>
        <dbReference type="EMBL" id="KAB1642011.1"/>
    </source>
</evidence>
<proteinExistence type="predicted"/>
<dbReference type="InterPro" id="IPR007168">
    <property type="entry name" value="Phageshock_PspC_N"/>
</dbReference>
<dbReference type="GeneID" id="98657210"/>